<evidence type="ECO:0000256" key="1">
    <source>
        <dbReference type="ARBA" id="ARBA00006770"/>
    </source>
</evidence>
<dbReference type="InterPro" id="IPR014053">
    <property type="entry name" value="ForMFR_H4MPT_ForTrfase"/>
</dbReference>
<keyword evidence="7" id="KW-1185">Reference proteome</keyword>
<feature type="domain" description="Formylmethanofuran: tetrahydromethanopterin formyltransferase Ftr N-terminal" evidence="4">
    <location>
        <begin position="18"/>
        <end position="161"/>
    </location>
</feature>
<dbReference type="EMBL" id="SGWV01000011">
    <property type="protein sequence ID" value="RZS52202.1"/>
    <property type="molecule type" value="Genomic_DNA"/>
</dbReference>
<comment type="function">
    <text evidence="3">Catalyzes the transfer of a formyl group from 5-formyl tetrahydromethanopterin (5-formyl-H(4)MPT) to methanofuran (MFR) to produce formylmethanofuran (formyl-MFR) and tetrahydromethanopterin (H(4)MPT).</text>
</comment>
<dbReference type="NCBIfam" id="NF002554">
    <property type="entry name" value="PRK02114.1"/>
    <property type="match status" value="1"/>
</dbReference>
<keyword evidence="3" id="KW-0554">One-carbon metabolism</keyword>
<dbReference type="RefSeq" id="WP_130483198.1">
    <property type="nucleotide sequence ID" value="NZ_SGWV01000011.1"/>
</dbReference>
<dbReference type="InterPro" id="IPR002770">
    <property type="entry name" value="ForMFR_H4MPT_ForTrfase_C"/>
</dbReference>
<dbReference type="UniPathway" id="UPA00562">
    <property type="reaction ID" value="UER00704"/>
</dbReference>
<keyword evidence="3" id="KW-0012">Acyltransferase</keyword>
<comment type="caution">
    <text evidence="6">The sequence shown here is derived from an EMBL/GenBank/DDBJ whole genome shotgun (WGS) entry which is preliminary data.</text>
</comment>
<comment type="catalytic activity">
    <reaction evidence="3">
        <text>N-formylmethanofuran + 5,6,7,8-tetrahydromethanopterin + H(+) = N(5)-formyl-5,6,7,8-tetrahydromethanopterin + methanofuran</text>
        <dbReference type="Rhea" id="RHEA:18061"/>
        <dbReference type="ChEBI" id="CHEBI:15378"/>
        <dbReference type="ChEBI" id="CHEBI:57727"/>
        <dbReference type="ChEBI" id="CHEBI:58018"/>
        <dbReference type="ChEBI" id="CHEBI:58103"/>
        <dbReference type="ChEBI" id="CHEBI:58151"/>
        <dbReference type="EC" id="2.3.1.101"/>
    </reaction>
</comment>
<dbReference type="OrthoDB" id="8841169at2"/>
<gene>
    <name evidence="3" type="primary">ffsA</name>
    <name evidence="6" type="ORF">EV685_3393</name>
</gene>
<organism evidence="6 7">
    <name type="scientific">Sphaerotilus mobilis</name>
    <dbReference type="NCBI Taxonomy" id="47994"/>
    <lineage>
        <taxon>Bacteria</taxon>
        <taxon>Pseudomonadati</taxon>
        <taxon>Pseudomonadota</taxon>
        <taxon>Betaproteobacteria</taxon>
        <taxon>Burkholderiales</taxon>
        <taxon>Sphaerotilaceae</taxon>
        <taxon>Sphaerotilus</taxon>
    </lineage>
</organism>
<dbReference type="Pfam" id="PF02741">
    <property type="entry name" value="FTR_C"/>
    <property type="match status" value="1"/>
</dbReference>
<evidence type="ECO:0000259" key="4">
    <source>
        <dbReference type="Pfam" id="PF01913"/>
    </source>
</evidence>
<protein>
    <recommendedName>
        <fullName evidence="3">Formylmethanofuran--tetrahydromethanopterin formyltransferase</fullName>
        <shortName evidence="3">Ftr</shortName>
        <ecNumber evidence="3">2.3.1.101</ecNumber>
    </recommendedName>
    <alternativeName>
        <fullName evidence="3">H4MPT formyltransferase</fullName>
    </alternativeName>
</protein>
<dbReference type="GO" id="GO:0006730">
    <property type="term" value="P:one-carbon metabolic process"/>
    <property type="evidence" value="ECO:0007669"/>
    <property type="project" value="UniProtKB-UniRule"/>
</dbReference>
<dbReference type="InterPro" id="IPR022667">
    <property type="entry name" value="ForMFR_H4MPT_ForTrfase_N"/>
</dbReference>
<evidence type="ECO:0000256" key="2">
    <source>
        <dbReference type="ARBA" id="ARBA00022679"/>
    </source>
</evidence>
<dbReference type="GO" id="GO:0046294">
    <property type="term" value="P:formaldehyde catabolic process"/>
    <property type="evidence" value="ECO:0007669"/>
    <property type="project" value="UniProtKB-UniRule"/>
</dbReference>
<accession>A0A4Q7LDX4</accession>
<evidence type="ECO:0000256" key="3">
    <source>
        <dbReference type="HAMAP-Rule" id="MF_00579"/>
    </source>
</evidence>
<dbReference type="Gene3D" id="3.30.70.520">
    <property type="match status" value="2"/>
</dbReference>
<dbReference type="SUPFAM" id="SSF55112">
    <property type="entry name" value="Formylmethanofuran:tetrahydromethanopterin formyltransferase"/>
    <property type="match status" value="2"/>
</dbReference>
<comment type="similarity">
    <text evidence="1 3">Belongs to the FTR family.</text>
</comment>
<proteinExistence type="inferred from homology"/>
<dbReference type="GO" id="GO:0005737">
    <property type="term" value="C:cytoplasm"/>
    <property type="evidence" value="ECO:0007669"/>
    <property type="project" value="UniProtKB-SubCell"/>
</dbReference>
<dbReference type="AlphaFoldDB" id="A0A4Q7LDX4"/>
<comment type="subcellular location">
    <subcellularLocation>
        <location evidence="3">Cytoplasm</location>
    </subcellularLocation>
</comment>
<dbReference type="EC" id="2.3.1.101" evidence="3"/>
<keyword evidence="2 3" id="KW-0808">Transferase</keyword>
<keyword evidence="3" id="KW-0963">Cytoplasm</keyword>
<sequence length="328" mass="34114">MSPSLTPLNEATLVDGALHGVRIDASFAEAFPMRATRLIVTAHNLTWARHAAVAATGFATSVIACGCEAGIERELSPDETPDGRPGLALLLFAMSSKELGKQIERRVGQCVLTCPTTAIYAGLPPEATPERVALGRNLRFFGDGWQSGKVIAGERYWRVPVMDGEFVAQESTPMLKAVGGGNLLLLARDTDSALAAAESAVAAMRAVPGVVMPFPGGVVRSGSKVGSKYPALGASTNDAFCPTLVGLVRHTELDAGVRCVMEIVIDGLTESAVGEAMRVGMLAASTPGIGPGLAGGLLRISAGNYGGKLGPFHFHLRRLLGEPAEARS</sequence>
<feature type="domain" description="Formylmethanofuran: tetrahydromethanopterin formyltransferase Ftr C-terminal" evidence="5">
    <location>
        <begin position="164"/>
        <end position="318"/>
    </location>
</feature>
<reference evidence="6 7" key="1">
    <citation type="submission" date="2019-02" db="EMBL/GenBank/DDBJ databases">
        <title>Genomic Encyclopedia of Type Strains, Phase IV (KMG-IV): sequencing the most valuable type-strain genomes for metagenomic binning, comparative biology and taxonomic classification.</title>
        <authorList>
            <person name="Goeker M."/>
        </authorList>
    </citation>
    <scope>NUCLEOTIDE SEQUENCE [LARGE SCALE GENOMIC DNA]</scope>
    <source>
        <strain evidence="6 7">DSM 10617</strain>
    </source>
</reference>
<dbReference type="Proteomes" id="UP000293433">
    <property type="component" value="Unassembled WGS sequence"/>
</dbReference>
<comment type="subunit">
    <text evidence="3">Homotetramer.</text>
</comment>
<dbReference type="InterPro" id="IPR023447">
    <property type="entry name" value="ForMFR_H4MPT_ForTrfase_fd-like"/>
</dbReference>
<evidence type="ECO:0000313" key="6">
    <source>
        <dbReference type="EMBL" id="RZS52202.1"/>
    </source>
</evidence>
<dbReference type="GO" id="GO:0030270">
    <property type="term" value="F:formylmethanofuran-tetrahydromethanopterin N-formyltransferase activity"/>
    <property type="evidence" value="ECO:0007669"/>
    <property type="project" value="UniProtKB-UniRule"/>
</dbReference>
<evidence type="ECO:0000259" key="5">
    <source>
        <dbReference type="Pfam" id="PF02741"/>
    </source>
</evidence>
<comment type="pathway">
    <text evidence="3">One-carbon metabolism; formaldehyde degradation; formate from formaldehyde (H(4)MPT route): step 4/5.</text>
</comment>
<name>A0A4Q7LDX4_9BURK</name>
<dbReference type="PIRSF" id="PIRSF006414">
    <property type="entry name" value="Ftr_formyl_trnsf"/>
    <property type="match status" value="1"/>
</dbReference>
<dbReference type="Pfam" id="PF01913">
    <property type="entry name" value="FTR"/>
    <property type="match status" value="1"/>
</dbReference>
<dbReference type="NCBIfam" id="TIGR03119">
    <property type="entry name" value="one_C_fhcD"/>
    <property type="match status" value="1"/>
</dbReference>
<evidence type="ECO:0000313" key="7">
    <source>
        <dbReference type="Proteomes" id="UP000293433"/>
    </source>
</evidence>
<dbReference type="HAMAP" id="MF_00579">
    <property type="entry name" value="FTR"/>
    <property type="match status" value="1"/>
</dbReference>